<keyword evidence="6" id="KW-0227">DNA damage</keyword>
<evidence type="ECO:0000256" key="11">
    <source>
        <dbReference type="ARBA" id="ARBA00038905"/>
    </source>
</evidence>
<accession>A0A6L5Y3H5</accession>
<keyword evidence="5" id="KW-0479">Metal-binding</keyword>
<dbReference type="SUPFAM" id="SSF55811">
    <property type="entry name" value="Nudix"/>
    <property type="match status" value="1"/>
</dbReference>
<evidence type="ECO:0000256" key="4">
    <source>
        <dbReference type="ARBA" id="ARBA00022705"/>
    </source>
</evidence>
<dbReference type="GO" id="GO:0044716">
    <property type="term" value="F:8-oxo-GDP phosphatase activity"/>
    <property type="evidence" value="ECO:0007669"/>
    <property type="project" value="TreeGrafter"/>
</dbReference>
<dbReference type="Proteomes" id="UP000474676">
    <property type="component" value="Unassembled WGS sequence"/>
</dbReference>
<keyword evidence="14" id="KW-1185">Reference proteome</keyword>
<keyword evidence="7 13" id="KW-0378">Hydrolase</keyword>
<evidence type="ECO:0000256" key="10">
    <source>
        <dbReference type="ARBA" id="ARBA00035861"/>
    </source>
</evidence>
<dbReference type="CDD" id="cd03425">
    <property type="entry name" value="NUDIX_MutT_NudA_like"/>
    <property type="match status" value="1"/>
</dbReference>
<dbReference type="Gene3D" id="3.90.79.10">
    <property type="entry name" value="Nucleoside Triphosphate Pyrophosphohydrolase"/>
    <property type="match status" value="1"/>
</dbReference>
<evidence type="ECO:0000313" key="13">
    <source>
        <dbReference type="EMBL" id="MST51051.1"/>
    </source>
</evidence>
<dbReference type="AlphaFoldDB" id="A0A6L5Y3H5"/>
<dbReference type="PROSITE" id="PS51462">
    <property type="entry name" value="NUDIX"/>
    <property type="match status" value="1"/>
</dbReference>
<evidence type="ECO:0000256" key="9">
    <source>
        <dbReference type="ARBA" id="ARBA00023204"/>
    </source>
</evidence>
<dbReference type="InterPro" id="IPR015797">
    <property type="entry name" value="NUDIX_hydrolase-like_dom_sf"/>
</dbReference>
<dbReference type="GO" id="GO:0035539">
    <property type="term" value="F:8-oxo-7,8-dihydrodeoxyguanosine triphosphate pyrophosphatase activity"/>
    <property type="evidence" value="ECO:0007669"/>
    <property type="project" value="UniProtKB-EC"/>
</dbReference>
<dbReference type="PANTHER" id="PTHR47707">
    <property type="entry name" value="8-OXO-DGTP DIPHOSPHATASE"/>
    <property type="match status" value="1"/>
</dbReference>
<dbReference type="GO" id="GO:0044715">
    <property type="term" value="F:8-oxo-dGDP phosphatase activity"/>
    <property type="evidence" value="ECO:0007669"/>
    <property type="project" value="TreeGrafter"/>
</dbReference>
<evidence type="ECO:0000259" key="12">
    <source>
        <dbReference type="PROSITE" id="PS51462"/>
    </source>
</evidence>
<evidence type="ECO:0000256" key="3">
    <source>
        <dbReference type="ARBA" id="ARBA00022457"/>
    </source>
</evidence>
<dbReference type="GeneID" id="303114035"/>
<reference evidence="13 14" key="1">
    <citation type="submission" date="2019-08" db="EMBL/GenBank/DDBJ databases">
        <title>In-depth cultivation of the pig gut microbiome towards novel bacterial diversity and tailored functional studies.</title>
        <authorList>
            <person name="Wylensek D."/>
            <person name="Hitch T.C.A."/>
            <person name="Clavel T."/>
        </authorList>
    </citation>
    <scope>NUCLEOTIDE SEQUENCE [LARGE SCALE GENOMIC DNA]</scope>
    <source>
        <strain evidence="13 14">WCA-MUC-591-APC-3H</strain>
    </source>
</reference>
<dbReference type="GO" id="GO:0006260">
    <property type="term" value="P:DNA replication"/>
    <property type="evidence" value="ECO:0007669"/>
    <property type="project" value="UniProtKB-KW"/>
</dbReference>
<keyword evidence="8" id="KW-0460">Magnesium</keyword>
<keyword evidence="4" id="KW-0235">DNA replication</keyword>
<evidence type="ECO:0000256" key="2">
    <source>
        <dbReference type="ARBA" id="ARBA00005582"/>
    </source>
</evidence>
<keyword evidence="9" id="KW-0234">DNA repair</keyword>
<comment type="catalytic activity">
    <reaction evidence="10">
        <text>8-oxo-dGTP + H2O = 8-oxo-dGMP + diphosphate + H(+)</text>
        <dbReference type="Rhea" id="RHEA:31575"/>
        <dbReference type="ChEBI" id="CHEBI:15377"/>
        <dbReference type="ChEBI" id="CHEBI:15378"/>
        <dbReference type="ChEBI" id="CHEBI:33019"/>
        <dbReference type="ChEBI" id="CHEBI:63224"/>
        <dbReference type="ChEBI" id="CHEBI:77896"/>
        <dbReference type="EC" id="3.6.1.55"/>
    </reaction>
</comment>
<evidence type="ECO:0000256" key="6">
    <source>
        <dbReference type="ARBA" id="ARBA00022763"/>
    </source>
</evidence>
<name>A0A6L5Y3H5_9FIRM</name>
<dbReference type="PANTHER" id="PTHR47707:SF1">
    <property type="entry name" value="NUDIX HYDROLASE FAMILY PROTEIN"/>
    <property type="match status" value="1"/>
</dbReference>
<keyword evidence="3" id="KW-0515">Mutator protein</keyword>
<dbReference type="Pfam" id="PF00293">
    <property type="entry name" value="NUDIX"/>
    <property type="match status" value="1"/>
</dbReference>
<sequence length="132" mass="15064">MKSIEVVAAIIRRNDRILATQRGYGEFKDGWEFPGGKTERGETPQQALVREIKEELKSEIRVGEKLCTVEYDYPKFHLTMHCFWCDLLDGEPVLLEHEAARWLTTDELNSVDWLPADVQVVEAILADSASIS</sequence>
<dbReference type="GO" id="GO:0046872">
    <property type="term" value="F:metal ion binding"/>
    <property type="evidence" value="ECO:0007669"/>
    <property type="project" value="UniProtKB-KW"/>
</dbReference>
<dbReference type="RefSeq" id="WP_154573518.1">
    <property type="nucleotide sequence ID" value="NZ_VUMZ01000001.1"/>
</dbReference>
<dbReference type="InterPro" id="IPR000086">
    <property type="entry name" value="NUDIX_hydrolase_dom"/>
</dbReference>
<dbReference type="InterPro" id="IPR020476">
    <property type="entry name" value="Nudix_hydrolase"/>
</dbReference>
<dbReference type="PRINTS" id="PR00502">
    <property type="entry name" value="NUDIXFAMILY"/>
</dbReference>
<comment type="similarity">
    <text evidence="2">Belongs to the Nudix hydrolase family.</text>
</comment>
<dbReference type="InterPro" id="IPR047127">
    <property type="entry name" value="MutT-like"/>
</dbReference>
<comment type="cofactor">
    <cofactor evidence="1">
        <name>Mg(2+)</name>
        <dbReference type="ChEBI" id="CHEBI:18420"/>
    </cofactor>
</comment>
<dbReference type="EC" id="3.6.1.55" evidence="11"/>
<proteinExistence type="inferred from homology"/>
<comment type="caution">
    <text evidence="13">The sequence shown here is derived from an EMBL/GenBank/DDBJ whole genome shotgun (WGS) entry which is preliminary data.</text>
</comment>
<evidence type="ECO:0000256" key="7">
    <source>
        <dbReference type="ARBA" id="ARBA00022801"/>
    </source>
</evidence>
<protein>
    <recommendedName>
        <fullName evidence="11">8-oxo-dGTP diphosphatase</fullName>
        <ecNumber evidence="11">3.6.1.55</ecNumber>
    </recommendedName>
</protein>
<gene>
    <name evidence="13" type="ORF">FYJ64_01730</name>
</gene>
<evidence type="ECO:0000256" key="1">
    <source>
        <dbReference type="ARBA" id="ARBA00001946"/>
    </source>
</evidence>
<dbReference type="GO" id="GO:0006281">
    <property type="term" value="P:DNA repair"/>
    <property type="evidence" value="ECO:0007669"/>
    <property type="project" value="UniProtKB-KW"/>
</dbReference>
<dbReference type="EMBL" id="VUMZ01000001">
    <property type="protein sequence ID" value="MST51051.1"/>
    <property type="molecule type" value="Genomic_DNA"/>
</dbReference>
<feature type="domain" description="Nudix hydrolase" evidence="12">
    <location>
        <begin position="2"/>
        <end position="126"/>
    </location>
</feature>
<evidence type="ECO:0000256" key="5">
    <source>
        <dbReference type="ARBA" id="ARBA00022723"/>
    </source>
</evidence>
<evidence type="ECO:0000313" key="14">
    <source>
        <dbReference type="Proteomes" id="UP000474676"/>
    </source>
</evidence>
<evidence type="ECO:0000256" key="8">
    <source>
        <dbReference type="ARBA" id="ARBA00022842"/>
    </source>
</evidence>
<dbReference type="GO" id="GO:0008413">
    <property type="term" value="F:8-oxo-7,8-dihydroguanosine triphosphate pyrophosphatase activity"/>
    <property type="evidence" value="ECO:0007669"/>
    <property type="project" value="TreeGrafter"/>
</dbReference>
<organism evidence="13 14">
    <name type="scientific">Hornefia butyriciproducens</name>
    <dbReference type="NCBI Taxonomy" id="2652293"/>
    <lineage>
        <taxon>Bacteria</taxon>
        <taxon>Bacillati</taxon>
        <taxon>Bacillota</taxon>
        <taxon>Clostridia</taxon>
        <taxon>Peptostreptococcales</taxon>
        <taxon>Anaerovoracaceae</taxon>
        <taxon>Hornefia</taxon>
    </lineage>
</organism>